<name>X1S9V7_9ZZZZ</name>
<reference evidence="1" key="1">
    <citation type="journal article" date="2014" name="Front. Microbiol.">
        <title>High frequency of phylogenetically diverse reductive dehalogenase-homologous genes in deep subseafloor sedimentary metagenomes.</title>
        <authorList>
            <person name="Kawai M."/>
            <person name="Futagami T."/>
            <person name="Toyoda A."/>
            <person name="Takaki Y."/>
            <person name="Nishi S."/>
            <person name="Hori S."/>
            <person name="Arai W."/>
            <person name="Tsubouchi T."/>
            <person name="Morono Y."/>
            <person name="Uchiyama I."/>
            <person name="Ito T."/>
            <person name="Fujiyama A."/>
            <person name="Inagaki F."/>
            <person name="Takami H."/>
        </authorList>
    </citation>
    <scope>NUCLEOTIDE SEQUENCE</scope>
    <source>
        <strain evidence="1">Expedition CK06-06</strain>
    </source>
</reference>
<accession>X1S9V7</accession>
<feature type="non-terminal residue" evidence="1">
    <location>
        <position position="178"/>
    </location>
</feature>
<comment type="caution">
    <text evidence="1">The sequence shown here is derived from an EMBL/GenBank/DDBJ whole genome shotgun (WGS) entry which is preliminary data.</text>
</comment>
<dbReference type="AlphaFoldDB" id="X1S9V7"/>
<evidence type="ECO:0000313" key="1">
    <source>
        <dbReference type="EMBL" id="GAI89758.1"/>
    </source>
</evidence>
<proteinExistence type="predicted"/>
<gene>
    <name evidence="1" type="ORF">S12H4_32328</name>
</gene>
<organism evidence="1">
    <name type="scientific">marine sediment metagenome</name>
    <dbReference type="NCBI Taxonomy" id="412755"/>
    <lineage>
        <taxon>unclassified sequences</taxon>
        <taxon>metagenomes</taxon>
        <taxon>ecological metagenomes</taxon>
    </lineage>
</organism>
<protein>
    <submittedName>
        <fullName evidence="1">Uncharacterized protein</fullName>
    </submittedName>
</protein>
<dbReference type="EMBL" id="BARW01018947">
    <property type="protein sequence ID" value="GAI89758.1"/>
    <property type="molecule type" value="Genomic_DNA"/>
</dbReference>
<sequence length="178" mass="20085">MAKKPTIKECRRKYNDKVKMILPQRCALNGGKCALRTNKSKRSELVKKQPFAFIMRPYSSDCLDMELACKNNIKIGYFVARNASEERDDEIAPDEIAKLVAKDIGFIGHGYCQICSLCLYSYFGVAELGHLNPNVMIEVGLMHAFGKPVILTLDTRLTQLNEVPFDINGVLLTMYQNS</sequence>